<comment type="caution">
    <text evidence="10">The sequence shown here is derived from an EMBL/GenBank/DDBJ whole genome shotgun (WGS) entry which is preliminary data.</text>
</comment>
<feature type="compositionally biased region" description="Polar residues" evidence="6">
    <location>
        <begin position="831"/>
        <end position="844"/>
    </location>
</feature>
<dbReference type="SMART" id="SM00194">
    <property type="entry name" value="PTPc"/>
    <property type="match status" value="1"/>
</dbReference>
<dbReference type="PANTHER" id="PTHR23030:SF30">
    <property type="entry name" value="TYROSINE-PROTEIN PHOSPHATASE NON-RECEPTOR TYPE 23"/>
    <property type="match status" value="1"/>
</dbReference>
<feature type="region of interest" description="Disordered" evidence="6">
    <location>
        <begin position="1111"/>
        <end position="1197"/>
    </location>
</feature>
<feature type="compositionally biased region" description="Low complexity" evidence="6">
    <location>
        <begin position="1162"/>
        <end position="1177"/>
    </location>
</feature>
<dbReference type="Pfam" id="PF00102">
    <property type="entry name" value="Y_phosphatase"/>
    <property type="match status" value="1"/>
</dbReference>
<feature type="compositionally biased region" description="Pro residues" evidence="6">
    <location>
        <begin position="1125"/>
        <end position="1135"/>
    </location>
</feature>
<evidence type="ECO:0000256" key="3">
    <source>
        <dbReference type="ARBA" id="ARBA00022490"/>
    </source>
</evidence>
<evidence type="ECO:0000313" key="11">
    <source>
        <dbReference type="Proteomes" id="UP001642540"/>
    </source>
</evidence>
<feature type="compositionally biased region" description="Polar residues" evidence="6">
    <location>
        <begin position="1327"/>
        <end position="1337"/>
    </location>
</feature>
<dbReference type="Gene3D" id="3.90.190.10">
    <property type="entry name" value="Protein tyrosine phosphatase superfamily"/>
    <property type="match status" value="1"/>
</dbReference>
<reference evidence="10 11" key="1">
    <citation type="submission" date="2024-08" db="EMBL/GenBank/DDBJ databases">
        <authorList>
            <person name="Cucini C."/>
            <person name="Frati F."/>
        </authorList>
    </citation>
    <scope>NUCLEOTIDE SEQUENCE [LARGE SCALE GENOMIC DNA]</scope>
</reference>
<feature type="compositionally biased region" description="Low complexity" evidence="6">
    <location>
        <begin position="1236"/>
        <end position="1250"/>
    </location>
</feature>
<feature type="coiled-coil region" evidence="5">
    <location>
        <begin position="550"/>
        <end position="577"/>
    </location>
</feature>
<keyword evidence="4" id="KW-0967">Endosome</keyword>
<dbReference type="PANTHER" id="PTHR23030">
    <property type="entry name" value="PCD6 INTERACTING PROTEIN-RELATED"/>
    <property type="match status" value="1"/>
</dbReference>
<evidence type="ECO:0000256" key="4">
    <source>
        <dbReference type="ARBA" id="ARBA00022753"/>
    </source>
</evidence>
<feature type="region of interest" description="Disordered" evidence="6">
    <location>
        <begin position="1470"/>
        <end position="1511"/>
    </location>
</feature>
<evidence type="ECO:0000259" key="7">
    <source>
        <dbReference type="PROSITE" id="PS50055"/>
    </source>
</evidence>
<feature type="region of interest" description="Disordered" evidence="6">
    <location>
        <begin position="1383"/>
        <end position="1445"/>
    </location>
</feature>
<feature type="compositionally biased region" description="Low complexity" evidence="6">
    <location>
        <begin position="1495"/>
        <end position="1511"/>
    </location>
</feature>
<dbReference type="InterPro" id="IPR025304">
    <property type="entry name" value="ALIX_V_dom"/>
</dbReference>
<comment type="subcellular location">
    <subcellularLocation>
        <location evidence="2">Cytoplasm</location>
    </subcellularLocation>
    <subcellularLocation>
        <location evidence="1">Endosome</location>
    </subcellularLocation>
</comment>
<feature type="region of interest" description="Disordered" evidence="6">
    <location>
        <begin position="1877"/>
        <end position="1900"/>
    </location>
</feature>
<dbReference type="InterPro" id="IPR038499">
    <property type="entry name" value="BRO1_sf"/>
</dbReference>
<evidence type="ECO:0000259" key="9">
    <source>
        <dbReference type="PROSITE" id="PS51180"/>
    </source>
</evidence>
<keyword evidence="11" id="KW-1185">Reference proteome</keyword>
<dbReference type="Gene3D" id="1.20.140.50">
    <property type="entry name" value="alix/aip1 like domains"/>
    <property type="match status" value="1"/>
</dbReference>
<dbReference type="Gene3D" id="1.20.120.560">
    <property type="entry name" value="alix/aip1 in complex with the ypdl late domain"/>
    <property type="match status" value="1"/>
</dbReference>
<evidence type="ECO:0000256" key="2">
    <source>
        <dbReference type="ARBA" id="ARBA00004496"/>
    </source>
</evidence>
<dbReference type="Proteomes" id="UP001642540">
    <property type="component" value="Unassembled WGS sequence"/>
</dbReference>
<feature type="compositionally biased region" description="Polar residues" evidence="6">
    <location>
        <begin position="868"/>
        <end position="879"/>
    </location>
</feature>
<dbReference type="Gene3D" id="1.25.40.280">
    <property type="entry name" value="alix/aip1 like domains"/>
    <property type="match status" value="1"/>
</dbReference>
<dbReference type="PROSITE" id="PS51180">
    <property type="entry name" value="BRO1"/>
    <property type="match status" value="1"/>
</dbReference>
<feature type="compositionally biased region" description="Low complexity" evidence="6">
    <location>
        <begin position="1338"/>
        <end position="1365"/>
    </location>
</feature>
<feature type="domain" description="Tyrosine specific protein phosphatases" evidence="8">
    <location>
        <begin position="1744"/>
        <end position="1819"/>
    </location>
</feature>
<dbReference type="PRINTS" id="PR00700">
    <property type="entry name" value="PRTYPHPHTASE"/>
</dbReference>
<dbReference type="SMART" id="SM01041">
    <property type="entry name" value="BRO1"/>
    <property type="match status" value="1"/>
</dbReference>
<evidence type="ECO:0000259" key="8">
    <source>
        <dbReference type="PROSITE" id="PS50056"/>
    </source>
</evidence>
<dbReference type="EMBL" id="CAXLJM020000032">
    <property type="protein sequence ID" value="CAL8099944.1"/>
    <property type="molecule type" value="Genomic_DNA"/>
</dbReference>
<dbReference type="PROSITE" id="PS50055">
    <property type="entry name" value="TYR_PHOSPHATASE_PTP"/>
    <property type="match status" value="1"/>
</dbReference>
<feature type="compositionally biased region" description="Low complexity" evidence="6">
    <location>
        <begin position="1187"/>
        <end position="1197"/>
    </location>
</feature>
<evidence type="ECO:0000256" key="5">
    <source>
        <dbReference type="SAM" id="Coils"/>
    </source>
</evidence>
<feature type="domain" description="Tyrosine-protein phosphatase" evidence="7">
    <location>
        <begin position="1599"/>
        <end position="1828"/>
    </location>
</feature>
<dbReference type="Pfam" id="PF13949">
    <property type="entry name" value="ALIX_LYPXL_bnd"/>
    <property type="match status" value="1"/>
</dbReference>
<feature type="domain" description="BRO1" evidence="9">
    <location>
        <begin position="8"/>
        <end position="403"/>
    </location>
</feature>
<feature type="region of interest" description="Disordered" evidence="6">
    <location>
        <begin position="1276"/>
        <end position="1365"/>
    </location>
</feature>
<dbReference type="SMART" id="SM00404">
    <property type="entry name" value="PTPc_motif"/>
    <property type="match status" value="1"/>
</dbReference>
<feature type="region of interest" description="Disordered" evidence="6">
    <location>
        <begin position="794"/>
        <end position="879"/>
    </location>
</feature>
<feature type="compositionally biased region" description="Low complexity" evidence="6">
    <location>
        <begin position="1417"/>
        <end position="1431"/>
    </location>
</feature>
<sequence length="1990" mass="219415">MEGVPRIPMMSFPMRRSADTPHFKSRLKSFISNHFNEDPDSYGNEIHELESLRASAIHVSKDYSGCSTLKKYFCQLNFLKSRFPMNEGATCAISFSWYDVYSENVHGWSDVDFEMSCVLYNIGALHSELGALDNRQTADGMKTSCTHFQCAAWAFNHLRHNYQKFFTPDVSPDMLNILNNICLAQAQECILEKSLIDNRKSTITAKVALQIVEYYSTALRIIDGMQKDAPQYSDKLIKAVRKWRKLVELKVQYYGCIAYLYRGMQAEDQGKWGERVTMYKAATDKLNECIKLGKNMDKTDPVHDTLHFTLDVVGGKVAIAEKENEFIYHEKVPDLEAVMSDVKGVSLVKGIPFKFDDAQVAGPDIFGRLVPMEAHEASSLYSEEKAKILRTYSRKIEEKNEALDKFIIPLQLDQLELQDSEKIPQELIDCCAALSVNQDAVKRLSDLMSKLSSLFHDVEANLEEIQDHLGDQEKREKEYQEIVGKRPPNNIINEITREFQKCQSAQAVAAESNKTLHEAMVVHVANLTILMKPLDEVMKHIPKFEELERNEDALERMKKLAGKVGEMRKQREMLESQLRDSILSDDITKSLVGKVAGDDLDPVFKEELQKHDKVTLVLDQNLLAQENIIRALTEANAEFAETRKATVELKKKKDKVIQSFLNSYEAYDELISKCNKGIDFYTKLNANVEKLVQRVRSVCKVQNEERDSNMEKIIRKAQPPMTTPLPNSGGYNNMPGYQGYVPPGPPTGYSVPSTVPSSSPKPSSGGHLKLKDYLAMKKEGQTTAELAASMNMANTTPSAGSYDHTGQPVHPMVSSTPPPGMPAVGHHQADPSYNPSYHPDSSSIGVRPAPVGSEDVGKDSACKYSYPAQPTQQPYNNYNIHPSSNYYGAATNPPSVYSNNSSGYSSYTNPAPNQSAFSHPPPPHQQPRVSGYQQPSAPTQIPAATFNAQPGSNYPGVQQASAAPVNYGGQPSTMNYGTQQNTQIPVNYGGQQPVPPAANYGSQQPAPTSMNYGNQQPTPSPMNYGGQQPPPTSLNYGSQQPVSSSYSAYTPNQPGYNPASSVNTSNYTSVYSSSQYPSGNMKQVDTGTIGNTAAAYSTAYGVPLTYSGDGNQNAGPAIGATQQQIPPPAPTPPAPQTTQAPNQTANQYTATSYSYPEYHPSGNTSTNATYSTGTTATPLGMNPPPQQQQQQQPVSQQTQQQQQQVSQQTQQQQQQVSQQTQQQQQQVSQQTQQQQQPVSQQTQQQPTQPTAPADNDSSYSQTSFLAQYVRQHQVYPASASKPASQSTGNTFPSSVNYNTDSSNYTSQANYPQQSPSPAPQGTAYGQYGNSNVNSSYGQQWQSQQVPPSPSPVIGQVQDQQNQQMANQAIQSQQQAYAPQQYQYGAPPSQANFYNATPASSQPQQSQPVHNATAYQNSLPQQQLQAAPSASPAAPPQQKPVGNSNFDLLSDIDFNALPTVEPLAPVVLPDANSSPAHSTTSNTLSSVSNEEKEDASSSSLSSLPAIPSSTTSVQIPSLPISVKDGERKGVSNIDPFLDPVALDKFTFDVEKFENTVEGLAKKSLNGPTLRLDLKWKELLDIQNATSVKRSISVARCYPMKNRFPDIMPYDQTRVPIPNTKDDYINASFINDISTAAYPLIATQAPLPATMADFWHMIWHHYIELVVCLSSDIDLKEHLYWPKEKGAFLEYGVLKIVLQTRNIKQHYVERILSVSHRDLKQSRVVVHLQFTGWPGHTFPVSPGPLVGFVKEVSGYYHQQRNLTHPVVIHCLSGVGKTGVFCVLSAAIQEIDAGNGIPDVLQIAGRASEQRKGIMNDKEYLRFGYHSLLYYCQDILMKRGILSAKPTFEEKPKKSHIRHPSQDFLQDISLTKLLVNASSSADNPAEKSSSSMDSSTASSAKSSPVHKVCTSSSFVTKSTGAVKHKLNYSDIPDSLTNIDPATFKPNSTSISSEDLANSKRQAFESNMGALFDRAEESVKDPLNLLDPLWTMKK</sequence>
<feature type="compositionally biased region" description="Low complexity" evidence="6">
    <location>
        <begin position="743"/>
        <end position="765"/>
    </location>
</feature>
<feature type="region of interest" description="Disordered" evidence="6">
    <location>
        <begin position="991"/>
        <end position="1062"/>
    </location>
</feature>
<protein>
    <recommendedName>
        <fullName evidence="12">Tyrosine-protein phosphatase non-receptor type 23</fullName>
    </recommendedName>
</protein>
<evidence type="ECO:0000256" key="1">
    <source>
        <dbReference type="ARBA" id="ARBA00004177"/>
    </source>
</evidence>
<feature type="region of interest" description="Disordered" evidence="6">
    <location>
        <begin position="1236"/>
        <end position="1259"/>
    </location>
</feature>
<dbReference type="SUPFAM" id="SSF52799">
    <property type="entry name" value="(Phosphotyrosine protein) phosphatases II"/>
    <property type="match status" value="1"/>
</dbReference>
<gene>
    <name evidence="10" type="ORF">ODALV1_LOCUS10392</name>
</gene>
<organism evidence="10 11">
    <name type="scientific">Orchesella dallaii</name>
    <dbReference type="NCBI Taxonomy" id="48710"/>
    <lineage>
        <taxon>Eukaryota</taxon>
        <taxon>Metazoa</taxon>
        <taxon>Ecdysozoa</taxon>
        <taxon>Arthropoda</taxon>
        <taxon>Hexapoda</taxon>
        <taxon>Collembola</taxon>
        <taxon>Entomobryomorpha</taxon>
        <taxon>Entomobryoidea</taxon>
        <taxon>Orchesellidae</taxon>
        <taxon>Orchesellinae</taxon>
        <taxon>Orchesella</taxon>
    </lineage>
</organism>
<feature type="compositionally biased region" description="Low complexity" evidence="6">
    <location>
        <begin position="900"/>
        <end position="910"/>
    </location>
</feature>
<dbReference type="InterPro" id="IPR000242">
    <property type="entry name" value="PTP_cat"/>
</dbReference>
<keyword evidence="5" id="KW-0175">Coiled coil</keyword>
<feature type="compositionally biased region" description="Low complexity" evidence="6">
    <location>
        <begin position="1397"/>
        <end position="1407"/>
    </location>
</feature>
<feature type="region of interest" description="Disordered" evidence="6">
    <location>
        <begin position="743"/>
        <end position="768"/>
    </location>
</feature>
<name>A0ABP1QE48_9HEXA</name>
<keyword evidence="3" id="KW-0963">Cytoplasm</keyword>
<feature type="compositionally biased region" description="Low complexity" evidence="6">
    <location>
        <begin position="1477"/>
        <end position="1487"/>
    </location>
</feature>
<feature type="coiled-coil region" evidence="5">
    <location>
        <begin position="455"/>
        <end position="482"/>
    </location>
</feature>
<feature type="compositionally biased region" description="Polar residues" evidence="6">
    <location>
        <begin position="927"/>
        <end position="939"/>
    </location>
</feature>
<dbReference type="InterPro" id="IPR003595">
    <property type="entry name" value="Tyr_Pase_cat"/>
</dbReference>
<dbReference type="Pfam" id="PF03097">
    <property type="entry name" value="BRO1"/>
    <property type="match status" value="1"/>
</dbReference>
<feature type="compositionally biased region" description="Polar residues" evidence="6">
    <location>
        <begin position="1033"/>
        <end position="1059"/>
    </location>
</feature>
<dbReference type="CDD" id="cd09234">
    <property type="entry name" value="V_HD-PTP_like"/>
    <property type="match status" value="1"/>
</dbReference>
<dbReference type="InterPro" id="IPR004328">
    <property type="entry name" value="BRO1_dom"/>
</dbReference>
<feature type="compositionally biased region" description="Low complexity" evidence="6">
    <location>
        <begin position="1136"/>
        <end position="1151"/>
    </location>
</feature>
<evidence type="ECO:0000313" key="10">
    <source>
        <dbReference type="EMBL" id="CAL8099944.1"/>
    </source>
</evidence>
<dbReference type="InterPro" id="IPR029021">
    <property type="entry name" value="Prot-tyrosine_phosphatase-like"/>
</dbReference>
<dbReference type="InterPro" id="IPR000387">
    <property type="entry name" value="Tyr_Pase_dom"/>
</dbReference>
<accession>A0ABP1QE48</accession>
<feature type="compositionally biased region" description="Polar residues" evidence="6">
    <location>
        <begin position="1281"/>
        <end position="1315"/>
    </location>
</feature>
<evidence type="ECO:0000256" key="6">
    <source>
        <dbReference type="SAM" id="MobiDB-lite"/>
    </source>
</evidence>
<proteinExistence type="predicted"/>
<dbReference type="PROSITE" id="PS50056">
    <property type="entry name" value="TYR_PHOSPHATASE_2"/>
    <property type="match status" value="1"/>
</dbReference>
<feature type="compositionally biased region" description="Low complexity" evidence="6">
    <location>
        <begin position="1884"/>
        <end position="1900"/>
    </location>
</feature>
<evidence type="ECO:0008006" key="12">
    <source>
        <dbReference type="Google" id="ProtNLM"/>
    </source>
</evidence>
<feature type="compositionally biased region" description="Polar residues" evidence="6">
    <location>
        <begin position="1000"/>
        <end position="1017"/>
    </location>
</feature>
<feature type="region of interest" description="Disordered" evidence="6">
    <location>
        <begin position="900"/>
        <end position="945"/>
    </location>
</feature>